<sequence length="446" mass="48114">MTNPTRKSGALSRRTLLGIAAGAAGASLLPASAFASTARVGAVVPLAGSPTLLTDAEFPIGFFWPPPRRQSTQARYDEIADAGFTLVLGGNDVVQKNASQKILPFAQAAGLRVLPVDDRINQCVPKPGFENDLRAVLEEYSAFPAFAGFRIDDEPVPTEYPRYRMITDVLAAAAPDKLSHFNLVPAYDPAADLRYREFISRYVEQVDPTFVSFDHYPLLKDGTTRPTFFANHQRIREAGLAAGLPTWVYIQSVDHGIMKRPTFAELAWQINMGLAYGCKGIQYFTYWTPGDADFVFGEALIKKDGCQSQVYVDARTINRTYLQPVGRQLKHLKSEKVFHALESPLPLGAVGFASAQSTVLNAVAGTTPVVMGELSQLGGDARRWVLVANRSFKANASVTLTVKPGVAAVSLFDPATSAYGPVPLNGGAFSVSLAPGMAKLYLLAPA</sequence>
<dbReference type="Gene3D" id="3.20.20.80">
    <property type="entry name" value="Glycosidases"/>
    <property type="match status" value="1"/>
</dbReference>
<feature type="chain" id="PRO_5046280126" description="Glycoside hydrolase family 42 N-terminal domain-containing protein" evidence="1">
    <location>
        <begin position="36"/>
        <end position="446"/>
    </location>
</feature>
<comment type="caution">
    <text evidence="2">The sequence shown here is derived from an EMBL/GenBank/DDBJ whole genome shotgun (WGS) entry which is preliminary data.</text>
</comment>
<dbReference type="InterPro" id="IPR006311">
    <property type="entry name" value="TAT_signal"/>
</dbReference>
<dbReference type="RefSeq" id="WP_205114947.1">
    <property type="nucleotide sequence ID" value="NZ_JAFBCM010000001.1"/>
</dbReference>
<evidence type="ECO:0000313" key="3">
    <source>
        <dbReference type="Proteomes" id="UP001595699"/>
    </source>
</evidence>
<feature type="signal peptide" evidence="1">
    <location>
        <begin position="1"/>
        <end position="35"/>
    </location>
</feature>
<protein>
    <recommendedName>
        <fullName evidence="4">Glycoside hydrolase family 42 N-terminal domain-containing protein</fullName>
    </recommendedName>
</protein>
<keyword evidence="3" id="KW-1185">Reference proteome</keyword>
<dbReference type="EMBL" id="JBHRZH010000023">
    <property type="protein sequence ID" value="MFC3764199.1"/>
    <property type="molecule type" value="Genomic_DNA"/>
</dbReference>
<dbReference type="Proteomes" id="UP001595699">
    <property type="component" value="Unassembled WGS sequence"/>
</dbReference>
<reference evidence="3" key="1">
    <citation type="journal article" date="2019" name="Int. J. Syst. Evol. Microbiol.">
        <title>The Global Catalogue of Microorganisms (GCM) 10K type strain sequencing project: providing services to taxonomists for standard genome sequencing and annotation.</title>
        <authorList>
            <consortium name="The Broad Institute Genomics Platform"/>
            <consortium name="The Broad Institute Genome Sequencing Center for Infectious Disease"/>
            <person name="Wu L."/>
            <person name="Ma J."/>
        </authorList>
    </citation>
    <scope>NUCLEOTIDE SEQUENCE [LARGE SCALE GENOMIC DNA]</scope>
    <source>
        <strain evidence="3">CGMCC 4.7241</strain>
    </source>
</reference>
<evidence type="ECO:0000256" key="1">
    <source>
        <dbReference type="SAM" id="SignalP"/>
    </source>
</evidence>
<gene>
    <name evidence="2" type="ORF">ACFOUW_25415</name>
</gene>
<dbReference type="PROSITE" id="PS51318">
    <property type="entry name" value="TAT"/>
    <property type="match status" value="1"/>
</dbReference>
<evidence type="ECO:0008006" key="4">
    <source>
        <dbReference type="Google" id="ProtNLM"/>
    </source>
</evidence>
<accession>A0ABV7YJN5</accession>
<evidence type="ECO:0000313" key="2">
    <source>
        <dbReference type="EMBL" id="MFC3764199.1"/>
    </source>
</evidence>
<proteinExistence type="predicted"/>
<name>A0ABV7YJN5_9ACTN</name>
<organism evidence="2 3">
    <name type="scientific">Tenggerimyces flavus</name>
    <dbReference type="NCBI Taxonomy" id="1708749"/>
    <lineage>
        <taxon>Bacteria</taxon>
        <taxon>Bacillati</taxon>
        <taxon>Actinomycetota</taxon>
        <taxon>Actinomycetes</taxon>
        <taxon>Propionibacteriales</taxon>
        <taxon>Nocardioidaceae</taxon>
        <taxon>Tenggerimyces</taxon>
    </lineage>
</organism>
<keyword evidence="1" id="KW-0732">Signal</keyword>